<dbReference type="EMBL" id="JBAMMX010000005">
    <property type="protein sequence ID" value="KAK6939219.1"/>
    <property type="molecule type" value="Genomic_DNA"/>
</dbReference>
<evidence type="ECO:0000313" key="11">
    <source>
        <dbReference type="Proteomes" id="UP001370490"/>
    </source>
</evidence>
<evidence type="ECO:0000256" key="6">
    <source>
        <dbReference type="ARBA" id="ARBA00022989"/>
    </source>
</evidence>
<comment type="similarity">
    <text evidence="2 8">Belongs to the glycosyltransferase 92 family.</text>
</comment>
<keyword evidence="7" id="KW-0472">Membrane</keyword>
<protein>
    <recommendedName>
        <fullName evidence="8">Glycosyltransferase family 92 protein</fullName>
        <ecNumber evidence="8">2.4.1.-</ecNumber>
    </recommendedName>
</protein>
<dbReference type="GO" id="GO:0016757">
    <property type="term" value="F:glycosyltransferase activity"/>
    <property type="evidence" value="ECO:0007669"/>
    <property type="project" value="UniProtKB-UniRule"/>
</dbReference>
<accession>A0AAN8VSC1</accession>
<dbReference type="EC" id="2.4.1.-" evidence="8"/>
<gene>
    <name evidence="10" type="ORF">RJ641_028750</name>
</gene>
<evidence type="ECO:0000256" key="2">
    <source>
        <dbReference type="ARBA" id="ARBA00007647"/>
    </source>
</evidence>
<evidence type="ECO:0000256" key="5">
    <source>
        <dbReference type="ARBA" id="ARBA00022692"/>
    </source>
</evidence>
<keyword evidence="11" id="KW-1185">Reference proteome</keyword>
<evidence type="ECO:0000256" key="8">
    <source>
        <dbReference type="RuleBase" id="RU366017"/>
    </source>
</evidence>
<evidence type="ECO:0000256" key="3">
    <source>
        <dbReference type="ARBA" id="ARBA00022676"/>
    </source>
</evidence>
<evidence type="ECO:0000313" key="10">
    <source>
        <dbReference type="EMBL" id="KAK6939219.1"/>
    </source>
</evidence>
<dbReference type="Pfam" id="PF01697">
    <property type="entry name" value="Glyco_transf_92"/>
    <property type="match status" value="1"/>
</dbReference>
<evidence type="ECO:0000256" key="7">
    <source>
        <dbReference type="ARBA" id="ARBA00023136"/>
    </source>
</evidence>
<feature type="region of interest" description="Disordered" evidence="9">
    <location>
        <begin position="39"/>
        <end position="60"/>
    </location>
</feature>
<dbReference type="GO" id="GO:0016020">
    <property type="term" value="C:membrane"/>
    <property type="evidence" value="ECO:0007669"/>
    <property type="project" value="UniProtKB-SubCell"/>
</dbReference>
<evidence type="ECO:0000256" key="9">
    <source>
        <dbReference type="SAM" id="MobiDB-lite"/>
    </source>
</evidence>
<organism evidence="10 11">
    <name type="scientific">Dillenia turbinata</name>
    <dbReference type="NCBI Taxonomy" id="194707"/>
    <lineage>
        <taxon>Eukaryota</taxon>
        <taxon>Viridiplantae</taxon>
        <taxon>Streptophyta</taxon>
        <taxon>Embryophyta</taxon>
        <taxon>Tracheophyta</taxon>
        <taxon>Spermatophyta</taxon>
        <taxon>Magnoliopsida</taxon>
        <taxon>eudicotyledons</taxon>
        <taxon>Gunneridae</taxon>
        <taxon>Pentapetalae</taxon>
        <taxon>Dilleniales</taxon>
        <taxon>Dilleniaceae</taxon>
        <taxon>Dillenia</taxon>
    </lineage>
</organism>
<feature type="compositionally biased region" description="Pro residues" evidence="9">
    <location>
        <begin position="50"/>
        <end position="59"/>
    </location>
</feature>
<dbReference type="InterPro" id="IPR008166">
    <property type="entry name" value="Glyco_transf_92"/>
</dbReference>
<dbReference type="PANTHER" id="PTHR21461">
    <property type="entry name" value="GLYCOSYLTRANSFERASE FAMILY 92 PROTEIN"/>
    <property type="match status" value="1"/>
</dbReference>
<keyword evidence="6" id="KW-1133">Transmembrane helix</keyword>
<keyword evidence="3 8" id="KW-0328">Glycosyltransferase</keyword>
<keyword evidence="4 8" id="KW-0808">Transferase</keyword>
<evidence type="ECO:0000256" key="1">
    <source>
        <dbReference type="ARBA" id="ARBA00004167"/>
    </source>
</evidence>
<comment type="subcellular location">
    <subcellularLocation>
        <location evidence="1">Membrane</location>
        <topology evidence="1">Single-pass membrane protein</topology>
    </subcellularLocation>
</comment>
<dbReference type="PANTHER" id="PTHR21461:SF69">
    <property type="entry name" value="GLYCOSYLTRANSFERASE FAMILY 92 PROTEIN"/>
    <property type="match status" value="1"/>
</dbReference>
<proteinExistence type="inferred from homology"/>
<dbReference type="GO" id="GO:0005737">
    <property type="term" value="C:cytoplasm"/>
    <property type="evidence" value="ECO:0007669"/>
    <property type="project" value="TreeGrafter"/>
</dbReference>
<comment type="caution">
    <text evidence="10">The sequence shown here is derived from an EMBL/GenBank/DDBJ whole genome shotgun (WGS) entry which is preliminary data.</text>
</comment>
<keyword evidence="5" id="KW-0812">Transmembrane</keyword>
<evidence type="ECO:0000256" key="4">
    <source>
        <dbReference type="ARBA" id="ARBA00022679"/>
    </source>
</evidence>
<dbReference type="Proteomes" id="UP001370490">
    <property type="component" value="Unassembled WGS sequence"/>
</dbReference>
<name>A0AAN8VSC1_9MAGN</name>
<sequence>MPSKARQAILLISYIFFVTLSYNLSREYLSVKKDFPPTRSLKPSTLTPNPNRPPDPDAVPPTISNLLNYTIIQQDQHQDLNPLFPQVSSSDLHHHPNLSTNSISILLPNWEVLFIASPETSASGDVYLCLFEFNKTSPAKFAGVLPSTNQKTFLCELPMRVRRFRPMLMPILVKSVPSEFHLSGNELLRWSYLVYESLSTHNDVVLFSKGLNNRQGINRSPSELKCIFGDDESKAVRTAVTSSSQEVFRCLHPEPTSLTSVTTKISLEVRDDQGKKYVVPSLAYYNGLPWRTVEKIERKSLLCACTMVYNVAKVLKEWVVYHSRIGVEKFILYDNGSDDELEKIVDELSREGFDVKSRYWPWAKMQEAGFSHCAVQNDDSCSWMMFVDVDEFVFSPSWVESYASSIHMLKSLLPSPVEPNGPENSRIAQVSIKCLEFGPSNQTAHPKDGVTQGYTCRKKVEQRHKSIVLLEAIDYTLLNAIHHFVLKEGYSSKYLELSSAVVNHYKYQAWPEFKAKFRRRVSAYVVDWTDALNPMSQDRTPGLGFSPVEPKGWPQMFCEVEDKRLKELVLKWFGFETSSGCHLPWQ</sequence>
<dbReference type="AlphaFoldDB" id="A0AAN8VSC1"/>
<reference evidence="10 11" key="1">
    <citation type="submission" date="2023-12" db="EMBL/GenBank/DDBJ databases">
        <title>A high-quality genome assembly for Dillenia turbinata (Dilleniales).</title>
        <authorList>
            <person name="Chanderbali A."/>
        </authorList>
    </citation>
    <scope>NUCLEOTIDE SEQUENCE [LARGE SCALE GENOMIC DNA]</scope>
    <source>
        <strain evidence="10">LSX21</strain>
        <tissue evidence="10">Leaf</tissue>
    </source>
</reference>